<evidence type="ECO:0000313" key="2">
    <source>
        <dbReference type="Proteomes" id="UP000198983"/>
    </source>
</evidence>
<evidence type="ECO:0000313" key="1">
    <source>
        <dbReference type="EMBL" id="SDR85892.1"/>
    </source>
</evidence>
<reference evidence="1 2" key="1">
    <citation type="submission" date="2016-10" db="EMBL/GenBank/DDBJ databases">
        <authorList>
            <person name="de Groot N.N."/>
        </authorList>
    </citation>
    <scope>NUCLEOTIDE SEQUENCE [LARGE SCALE GENOMIC DNA]</scope>
    <source>
        <strain evidence="1 2">DSM 22024</strain>
    </source>
</reference>
<gene>
    <name evidence="1" type="ORF">SAMN04489717_0816</name>
</gene>
<accession>A0A1H1MH08</accession>
<organism evidence="1 2">
    <name type="scientific">Actinopolymorpha singaporensis</name>
    <dbReference type="NCBI Taxonomy" id="117157"/>
    <lineage>
        <taxon>Bacteria</taxon>
        <taxon>Bacillati</taxon>
        <taxon>Actinomycetota</taxon>
        <taxon>Actinomycetes</taxon>
        <taxon>Propionibacteriales</taxon>
        <taxon>Actinopolymorphaceae</taxon>
        <taxon>Actinopolymorpha</taxon>
    </lineage>
</organism>
<dbReference type="STRING" id="117157.SAMN04489717_0816"/>
<sequence>MTGGVTVPVPDPFGNLLVMVDLSKGLYVTDEAGSVTGIA</sequence>
<protein>
    <submittedName>
        <fullName evidence="1">Uncharacterized protein</fullName>
    </submittedName>
</protein>
<dbReference type="Proteomes" id="UP000198983">
    <property type="component" value="Chromosome I"/>
</dbReference>
<dbReference type="EMBL" id="LT629732">
    <property type="protein sequence ID" value="SDR85892.1"/>
    <property type="molecule type" value="Genomic_DNA"/>
</dbReference>
<name>A0A1H1MH08_9ACTN</name>
<proteinExistence type="predicted"/>
<keyword evidence="2" id="KW-1185">Reference proteome</keyword>
<dbReference type="AlphaFoldDB" id="A0A1H1MH08"/>